<feature type="compositionally biased region" description="Acidic residues" evidence="1">
    <location>
        <begin position="313"/>
        <end position="322"/>
    </location>
</feature>
<sequence length="322" mass="36072">MSTTANSELEQIHNNVKIMSDFVDNLTKKLSSYFGDLDEHYASYLKLLNSSTSATTSTNTPGYSFKYVDSEYQKLTTKLHKIIENIGNDFLEIHNLANEMIVAYERINSLKDEIEISKKLPDSLEKMALINRLNSKYVKKVMNYNKLAATFNAYASKLTATKQYLNNDLIIYSPNSSNKKYSLSIKQIINWFKDLASPNGVSLLRGEIIARMAKNYSTDLNTLINTPPLTSVSVMDPYSLPRNETQNQTSFTPSNINYPGTSNSFMGTSFGAPLTKERFAGIPQVGTSYAPTRMSMPGYIPRSVGQDIPEQPEGYDNDAGME</sequence>
<gene>
    <name evidence="2" type="primary">bv35a</name>
</gene>
<evidence type="ECO:0000313" key="2">
    <source>
        <dbReference type="EMBL" id="CBA62630.1"/>
    </source>
</evidence>
<proteinExistence type="evidence at transcript level"/>
<accession>D7FB39</accession>
<feature type="region of interest" description="Disordered" evidence="1">
    <location>
        <begin position="300"/>
        <end position="322"/>
    </location>
</feature>
<reference evidence="2" key="1">
    <citation type="submission" date="2009-08" db="EMBL/GenBank/DDBJ databases">
        <title>Identification of bracovirus particle proteins and analysis of their transcript levels at the stage of virion formation.</title>
        <authorList>
            <person name="Wetterwald C."/>
            <person name="Roth T."/>
            <person name="Kaeslin M."/>
            <person name="Anaheim M."/>
            <person name="Wespi G."/>
            <person name="Heller M."/>
            <person name="Meser P."/>
            <person name="Roditi I."/>
            <person name="Pfister-Wilhelm R."/>
            <person name="Bezier A."/>
            <person name="Gyapay G."/>
            <person name="Drezen J.M."/>
            <person name="Lanzrein B."/>
        </authorList>
    </citation>
    <scope>NUCLEOTIDE SEQUENCE</scope>
    <source>
        <tissue evidence="2">Ovary</tissue>
    </source>
</reference>
<dbReference type="AlphaFoldDB" id="D7FB39"/>
<evidence type="ECO:0000256" key="1">
    <source>
        <dbReference type="SAM" id="MobiDB-lite"/>
    </source>
</evidence>
<dbReference type="EMBL" id="FN543446">
    <property type="protein sequence ID" value="CBA62630.1"/>
    <property type="molecule type" value="mRNA"/>
</dbReference>
<name>D7FB39_9HYME</name>
<organism evidence="2">
    <name type="scientific">Chelonus inanitus</name>
    <dbReference type="NCBI Taxonomy" id="49201"/>
    <lineage>
        <taxon>Eukaryota</taxon>
        <taxon>Metazoa</taxon>
        <taxon>Ecdysozoa</taxon>
        <taxon>Arthropoda</taxon>
        <taxon>Hexapoda</taxon>
        <taxon>Insecta</taxon>
        <taxon>Pterygota</taxon>
        <taxon>Neoptera</taxon>
        <taxon>Endopterygota</taxon>
        <taxon>Hymenoptera</taxon>
        <taxon>Apocrita</taxon>
        <taxon>Ichneumonoidea</taxon>
        <taxon>Braconidae</taxon>
        <taxon>Cheloninae</taxon>
        <taxon>Chelonus</taxon>
    </lineage>
</organism>
<protein>
    <submittedName>
        <fullName evidence="2">BVpp35a protein</fullName>
    </submittedName>
</protein>